<keyword evidence="2" id="KW-1185">Reference proteome</keyword>
<gene>
    <name evidence="1" type="primary">BnaA08g03350D</name>
    <name evidence="1" type="ORF">GSBRNA2T00073766001</name>
</gene>
<dbReference type="AlphaFoldDB" id="A0A078HTD7"/>
<protein>
    <submittedName>
        <fullName evidence="1">BnaA08g03350D protein</fullName>
    </submittedName>
</protein>
<organism evidence="1 2">
    <name type="scientific">Brassica napus</name>
    <name type="common">Rape</name>
    <dbReference type="NCBI Taxonomy" id="3708"/>
    <lineage>
        <taxon>Eukaryota</taxon>
        <taxon>Viridiplantae</taxon>
        <taxon>Streptophyta</taxon>
        <taxon>Embryophyta</taxon>
        <taxon>Tracheophyta</taxon>
        <taxon>Spermatophyta</taxon>
        <taxon>Magnoliopsida</taxon>
        <taxon>eudicotyledons</taxon>
        <taxon>Gunneridae</taxon>
        <taxon>Pentapetalae</taxon>
        <taxon>rosids</taxon>
        <taxon>malvids</taxon>
        <taxon>Brassicales</taxon>
        <taxon>Brassicaceae</taxon>
        <taxon>Brassiceae</taxon>
        <taxon>Brassica</taxon>
    </lineage>
</organism>
<evidence type="ECO:0000313" key="1">
    <source>
        <dbReference type="EMBL" id="CDY41840.1"/>
    </source>
</evidence>
<reference evidence="1 2" key="1">
    <citation type="journal article" date="2014" name="Science">
        <title>Plant genetics. Early allopolyploid evolution in the post-Neolithic Brassica napus oilseed genome.</title>
        <authorList>
            <person name="Chalhoub B."/>
            <person name="Denoeud F."/>
            <person name="Liu S."/>
            <person name="Parkin I.A."/>
            <person name="Tang H."/>
            <person name="Wang X."/>
            <person name="Chiquet J."/>
            <person name="Belcram H."/>
            <person name="Tong C."/>
            <person name="Samans B."/>
            <person name="Correa M."/>
            <person name="Da Silva C."/>
            <person name="Just J."/>
            <person name="Falentin C."/>
            <person name="Koh C.S."/>
            <person name="Le Clainche I."/>
            <person name="Bernard M."/>
            <person name="Bento P."/>
            <person name="Noel B."/>
            <person name="Labadie K."/>
            <person name="Alberti A."/>
            <person name="Charles M."/>
            <person name="Arnaud D."/>
            <person name="Guo H."/>
            <person name="Daviaud C."/>
            <person name="Alamery S."/>
            <person name="Jabbari K."/>
            <person name="Zhao M."/>
            <person name="Edger P.P."/>
            <person name="Chelaifa H."/>
            <person name="Tack D."/>
            <person name="Lassalle G."/>
            <person name="Mestiri I."/>
            <person name="Schnel N."/>
            <person name="Le Paslier M.C."/>
            <person name="Fan G."/>
            <person name="Renault V."/>
            <person name="Bayer P.E."/>
            <person name="Golicz A.A."/>
            <person name="Manoli S."/>
            <person name="Lee T.H."/>
            <person name="Thi V.H."/>
            <person name="Chalabi S."/>
            <person name="Hu Q."/>
            <person name="Fan C."/>
            <person name="Tollenaere R."/>
            <person name="Lu Y."/>
            <person name="Battail C."/>
            <person name="Shen J."/>
            <person name="Sidebottom C.H."/>
            <person name="Wang X."/>
            <person name="Canaguier A."/>
            <person name="Chauveau A."/>
            <person name="Berard A."/>
            <person name="Deniot G."/>
            <person name="Guan M."/>
            <person name="Liu Z."/>
            <person name="Sun F."/>
            <person name="Lim Y.P."/>
            <person name="Lyons E."/>
            <person name="Town C.D."/>
            <person name="Bancroft I."/>
            <person name="Wang X."/>
            <person name="Meng J."/>
            <person name="Ma J."/>
            <person name="Pires J.C."/>
            <person name="King G.J."/>
            <person name="Brunel D."/>
            <person name="Delourme R."/>
            <person name="Renard M."/>
            <person name="Aury J.M."/>
            <person name="Adams K.L."/>
            <person name="Batley J."/>
            <person name="Snowdon R.J."/>
            <person name="Tost J."/>
            <person name="Edwards D."/>
            <person name="Zhou Y."/>
            <person name="Hua W."/>
            <person name="Sharpe A.G."/>
            <person name="Paterson A.H."/>
            <person name="Guan C."/>
            <person name="Wincker P."/>
        </authorList>
    </citation>
    <scope>NUCLEOTIDE SEQUENCE [LARGE SCALE GENOMIC DNA]</scope>
    <source>
        <strain evidence="2">cv. Darmor-bzh</strain>
    </source>
</reference>
<evidence type="ECO:0000313" key="2">
    <source>
        <dbReference type="Proteomes" id="UP000028999"/>
    </source>
</evidence>
<dbReference type="Gramene" id="CDY41840">
    <property type="protein sequence ID" value="CDY41840"/>
    <property type="gene ID" value="GSBRNA2T00073766001"/>
</dbReference>
<accession>A0A078HTD7</accession>
<dbReference type="EMBL" id="LK032508">
    <property type="protein sequence ID" value="CDY41840.1"/>
    <property type="molecule type" value="Genomic_DNA"/>
</dbReference>
<sequence length="59" mass="6788">MSSRWSWHGKEKPDGIPERLFATDRYPSERVNMYSTVDHLLAARDALNNIPEMVKLIGS</sequence>
<proteinExistence type="predicted"/>
<dbReference type="PaxDb" id="3708-A0A078HTD7"/>
<name>A0A078HTD7_BRANA</name>
<dbReference type="Proteomes" id="UP000028999">
    <property type="component" value="Unassembled WGS sequence"/>
</dbReference>